<dbReference type="EMBL" id="WHPF01000009">
    <property type="protein sequence ID" value="NNV56585.1"/>
    <property type="molecule type" value="Genomic_DNA"/>
</dbReference>
<evidence type="ECO:0000259" key="1">
    <source>
        <dbReference type="Pfam" id="PF00535"/>
    </source>
</evidence>
<dbReference type="PANTHER" id="PTHR43685:SF11">
    <property type="entry name" value="GLYCOSYLTRANSFERASE TAGX-RELATED"/>
    <property type="match status" value="1"/>
</dbReference>
<accession>A0A8J8JUS2</accession>
<organism evidence="2 3">
    <name type="scientific">Limnovirga soli</name>
    <dbReference type="NCBI Taxonomy" id="2656915"/>
    <lineage>
        <taxon>Bacteria</taxon>
        <taxon>Pseudomonadati</taxon>
        <taxon>Bacteroidota</taxon>
        <taxon>Chitinophagia</taxon>
        <taxon>Chitinophagales</taxon>
        <taxon>Chitinophagaceae</taxon>
        <taxon>Limnovirga</taxon>
    </lineage>
</organism>
<dbReference type="RefSeq" id="WP_171608527.1">
    <property type="nucleotide sequence ID" value="NZ_WHPF01000009.1"/>
</dbReference>
<reference evidence="2" key="1">
    <citation type="submission" date="2019-10" db="EMBL/GenBank/DDBJ databases">
        <title>Draft genome sequence of Panacibacter sp. KCS-6.</title>
        <authorList>
            <person name="Yim K.J."/>
        </authorList>
    </citation>
    <scope>NUCLEOTIDE SEQUENCE</scope>
    <source>
        <strain evidence="2">KCS-6</strain>
    </source>
</reference>
<name>A0A8J8JUS2_9BACT</name>
<comment type="caution">
    <text evidence="2">The sequence shown here is derived from an EMBL/GenBank/DDBJ whole genome shotgun (WGS) entry which is preliminary data.</text>
</comment>
<dbReference type="Gene3D" id="3.90.550.10">
    <property type="entry name" value="Spore Coat Polysaccharide Biosynthesis Protein SpsA, Chain A"/>
    <property type="match status" value="1"/>
</dbReference>
<evidence type="ECO:0000313" key="3">
    <source>
        <dbReference type="Proteomes" id="UP000598971"/>
    </source>
</evidence>
<gene>
    <name evidence="2" type="ORF">GD597_14020</name>
</gene>
<keyword evidence="3" id="KW-1185">Reference proteome</keyword>
<dbReference type="AlphaFoldDB" id="A0A8J8JUS2"/>
<dbReference type="Pfam" id="PF00535">
    <property type="entry name" value="Glycos_transf_2"/>
    <property type="match status" value="1"/>
</dbReference>
<evidence type="ECO:0000313" key="2">
    <source>
        <dbReference type="EMBL" id="NNV56585.1"/>
    </source>
</evidence>
<dbReference type="InterPro" id="IPR050834">
    <property type="entry name" value="Glycosyltransf_2"/>
</dbReference>
<dbReference type="Proteomes" id="UP000598971">
    <property type="component" value="Unassembled WGS sequence"/>
</dbReference>
<sequence>MPPLVTIIAICYNQADYVLATLNSIKQQTYPAIQLIIADDASADATPQLVQEWININWPDAVFIAHKVNNGITKNLNSAIPFVEGSYVKQIGCDDIMEPDAIEKVIAAFDGLPEDYGVVYTDMHRINESGALIDDMGLIEKRGHPVYSGEVYLQMIQKPFITSASIIFKKWVLDKLGGFNEKVFYEDHDFYLRAARVCKFYYLNQRTIQYRVHSGSLINSSSRIKYFYNVYNVYYTNFDNRTPFVSIFTERLLFCIKNLYALHYKNNFGFACKAFFKTHNLQFLKFAVASIPFYLKGNTL</sequence>
<protein>
    <submittedName>
        <fullName evidence="2">Glycosyltransferase</fullName>
    </submittedName>
</protein>
<dbReference type="InterPro" id="IPR001173">
    <property type="entry name" value="Glyco_trans_2-like"/>
</dbReference>
<dbReference type="InterPro" id="IPR029044">
    <property type="entry name" value="Nucleotide-diphossugar_trans"/>
</dbReference>
<proteinExistence type="predicted"/>
<feature type="domain" description="Glycosyltransferase 2-like" evidence="1">
    <location>
        <begin position="6"/>
        <end position="118"/>
    </location>
</feature>
<dbReference type="PANTHER" id="PTHR43685">
    <property type="entry name" value="GLYCOSYLTRANSFERASE"/>
    <property type="match status" value="1"/>
</dbReference>
<dbReference type="SUPFAM" id="SSF53448">
    <property type="entry name" value="Nucleotide-diphospho-sugar transferases"/>
    <property type="match status" value="1"/>
</dbReference>